<dbReference type="GO" id="GO:0008412">
    <property type="term" value="F:4-hydroxybenzoate polyprenyltransferase activity"/>
    <property type="evidence" value="ECO:0007669"/>
    <property type="project" value="UniProtKB-UniRule"/>
</dbReference>
<evidence type="ECO:0000256" key="5">
    <source>
        <dbReference type="ARBA" id="ARBA00022519"/>
    </source>
</evidence>
<reference evidence="13 14" key="1">
    <citation type="submission" date="2015-11" db="EMBL/GenBank/DDBJ databases">
        <title>Genomic analysis of 38 Legionella species identifies large and diverse effector repertoires.</title>
        <authorList>
            <person name="Burstein D."/>
            <person name="Amaro F."/>
            <person name="Zusman T."/>
            <person name="Lifshitz Z."/>
            <person name="Cohen O."/>
            <person name="Gilbert J.A."/>
            <person name="Pupko T."/>
            <person name="Shuman H.A."/>
            <person name="Segal G."/>
        </authorList>
    </citation>
    <scope>NUCLEOTIDE SEQUENCE [LARGE SCALE GENOMIC DNA]</scope>
    <source>
        <strain evidence="13 14">Oak Ridge-10</strain>
    </source>
</reference>
<dbReference type="FunFam" id="1.20.120.1780:FF:000001">
    <property type="entry name" value="4-hydroxybenzoate octaprenyltransferase"/>
    <property type="match status" value="1"/>
</dbReference>
<evidence type="ECO:0000256" key="11">
    <source>
        <dbReference type="HAMAP-Rule" id="MF_01635"/>
    </source>
</evidence>
<dbReference type="CDD" id="cd13959">
    <property type="entry name" value="PT_UbiA_COQ2"/>
    <property type="match status" value="1"/>
</dbReference>
<evidence type="ECO:0000256" key="10">
    <source>
        <dbReference type="ARBA" id="ARBA00023136"/>
    </source>
</evidence>
<keyword evidence="11" id="KW-0460">Magnesium</keyword>
<gene>
    <name evidence="11 13" type="primary">ubiA</name>
    <name evidence="13" type="ORF">Loak_1560</name>
</gene>
<evidence type="ECO:0000256" key="7">
    <source>
        <dbReference type="ARBA" id="ARBA00022688"/>
    </source>
</evidence>
<feature type="transmembrane region" description="Helical" evidence="11">
    <location>
        <begin position="134"/>
        <end position="151"/>
    </location>
</feature>
<feature type="transmembrane region" description="Helical" evidence="11">
    <location>
        <begin position="42"/>
        <end position="63"/>
    </location>
</feature>
<feature type="transmembrane region" description="Helical" evidence="11">
    <location>
        <begin position="111"/>
        <end position="127"/>
    </location>
</feature>
<dbReference type="PANTHER" id="PTHR11048:SF28">
    <property type="entry name" value="4-HYDROXYBENZOATE POLYPRENYLTRANSFERASE, MITOCHONDRIAL"/>
    <property type="match status" value="1"/>
</dbReference>
<comment type="similarity">
    <text evidence="3 11">Belongs to the UbiA prenyltransferase family.</text>
</comment>
<comment type="caution">
    <text evidence="13">The sequence shown here is derived from an EMBL/GenBank/DDBJ whole genome shotgun (WGS) entry which is preliminary data.</text>
</comment>
<feature type="transmembrane region" description="Helical" evidence="11">
    <location>
        <begin position="228"/>
        <end position="245"/>
    </location>
</feature>
<feature type="transmembrane region" description="Helical" evidence="11">
    <location>
        <begin position="12"/>
        <end position="30"/>
    </location>
</feature>
<feature type="transmembrane region" description="Helical" evidence="11">
    <location>
        <begin position="163"/>
        <end position="183"/>
    </location>
</feature>
<dbReference type="Pfam" id="PF01040">
    <property type="entry name" value="UbiA"/>
    <property type="match status" value="1"/>
</dbReference>
<evidence type="ECO:0000256" key="2">
    <source>
        <dbReference type="ARBA" id="ARBA00004141"/>
    </source>
</evidence>
<feature type="transmembrane region" description="Helical" evidence="11">
    <location>
        <begin position="257"/>
        <end position="279"/>
    </location>
</feature>
<comment type="cofactor">
    <cofactor evidence="1 11">
        <name>Mg(2+)</name>
        <dbReference type="ChEBI" id="CHEBI:18420"/>
    </cofactor>
</comment>
<dbReference type="InterPro" id="IPR006370">
    <property type="entry name" value="HB_polyprenyltransferase-like"/>
</dbReference>
<dbReference type="FunFam" id="1.10.357.140:FF:000008">
    <property type="entry name" value="4-hydroxybenzoate octaprenyltransferase"/>
    <property type="match status" value="1"/>
</dbReference>
<evidence type="ECO:0000256" key="6">
    <source>
        <dbReference type="ARBA" id="ARBA00022679"/>
    </source>
</evidence>
<evidence type="ECO:0000256" key="9">
    <source>
        <dbReference type="ARBA" id="ARBA00022989"/>
    </source>
</evidence>
<keyword evidence="6 11" id="KW-0808">Transferase</keyword>
<evidence type="ECO:0000256" key="12">
    <source>
        <dbReference type="NCBIfam" id="TIGR01474"/>
    </source>
</evidence>
<organism evidence="13 14">
    <name type="scientific">Legionella oakridgensis</name>
    <dbReference type="NCBI Taxonomy" id="29423"/>
    <lineage>
        <taxon>Bacteria</taxon>
        <taxon>Pseudomonadati</taxon>
        <taxon>Pseudomonadota</taxon>
        <taxon>Gammaproteobacteria</taxon>
        <taxon>Legionellales</taxon>
        <taxon>Legionellaceae</taxon>
        <taxon>Legionella</taxon>
    </lineage>
</organism>
<accession>A0A0W0WZY3</accession>
<keyword evidence="4 11" id="KW-1003">Cell membrane</keyword>
<dbReference type="UniPathway" id="UPA00232"/>
<dbReference type="AlphaFoldDB" id="A0A0W0WZY3"/>
<comment type="pathway">
    <text evidence="11">Cofactor biosynthesis; ubiquinone biosynthesis.</text>
</comment>
<comment type="function">
    <text evidence="11">Catalyzes the prenylation of para-hydroxybenzoate (PHB) with an all-trans polyprenyl group. Mediates the second step in the final reaction sequence of ubiquinone-8 (UQ-8) biosynthesis, which is the condensation of the polyisoprenoid side chain with PHB, generating the first membrane-bound Q intermediate 3-octaprenyl-4-hydroxybenzoate.</text>
</comment>
<evidence type="ECO:0000313" key="13">
    <source>
        <dbReference type="EMBL" id="KTD37884.1"/>
    </source>
</evidence>
<feature type="transmembrane region" description="Helical" evidence="11">
    <location>
        <begin position="84"/>
        <end position="105"/>
    </location>
</feature>
<keyword evidence="10 11" id="KW-0472">Membrane</keyword>
<dbReference type="Gene3D" id="1.20.120.1780">
    <property type="entry name" value="UbiA prenyltransferase"/>
    <property type="match status" value="1"/>
</dbReference>
<dbReference type="Proteomes" id="UP000054858">
    <property type="component" value="Unassembled WGS sequence"/>
</dbReference>
<evidence type="ECO:0000256" key="8">
    <source>
        <dbReference type="ARBA" id="ARBA00022692"/>
    </source>
</evidence>
<keyword evidence="8 11" id="KW-0812">Transmembrane</keyword>
<evidence type="ECO:0000256" key="4">
    <source>
        <dbReference type="ARBA" id="ARBA00022475"/>
    </source>
</evidence>
<keyword evidence="9 11" id="KW-1133">Transmembrane helix</keyword>
<dbReference type="NCBIfam" id="TIGR01474">
    <property type="entry name" value="ubiA_proteo"/>
    <property type="match status" value="1"/>
</dbReference>
<keyword evidence="5 11" id="KW-0997">Cell inner membrane</keyword>
<dbReference type="InterPro" id="IPR000537">
    <property type="entry name" value="UbiA_prenyltransferase"/>
</dbReference>
<dbReference type="GO" id="GO:0006744">
    <property type="term" value="P:ubiquinone biosynthetic process"/>
    <property type="evidence" value="ECO:0007669"/>
    <property type="project" value="UniProtKB-UniRule"/>
</dbReference>
<comment type="subcellular location">
    <subcellularLocation>
        <location evidence="11">Cell inner membrane</location>
        <topology evidence="11">Multi-pass membrane protein</topology>
    </subcellularLocation>
    <subcellularLocation>
        <location evidence="2">Membrane</location>
        <topology evidence="2">Multi-pass membrane protein</topology>
    </subcellularLocation>
</comment>
<dbReference type="RefSeq" id="WP_118996650.1">
    <property type="nucleotide sequence ID" value="NZ_KV441806.1"/>
</dbReference>
<dbReference type="PANTHER" id="PTHR11048">
    <property type="entry name" value="PRENYLTRANSFERASES"/>
    <property type="match status" value="1"/>
</dbReference>
<dbReference type="EMBL" id="LNYP01000029">
    <property type="protein sequence ID" value="KTD37884.1"/>
    <property type="molecule type" value="Genomic_DNA"/>
</dbReference>
<feature type="transmembrane region" description="Helical" evidence="11">
    <location>
        <begin position="203"/>
        <end position="222"/>
    </location>
</feature>
<dbReference type="Gene3D" id="1.10.357.140">
    <property type="entry name" value="UbiA prenyltransferase"/>
    <property type="match status" value="1"/>
</dbReference>
<proteinExistence type="inferred from homology"/>
<dbReference type="PATRIC" id="fig|29423.5.peg.1635"/>
<dbReference type="InterPro" id="IPR044878">
    <property type="entry name" value="UbiA_sf"/>
</dbReference>
<evidence type="ECO:0000256" key="1">
    <source>
        <dbReference type="ARBA" id="ARBA00001946"/>
    </source>
</evidence>
<evidence type="ECO:0000256" key="3">
    <source>
        <dbReference type="ARBA" id="ARBA00005985"/>
    </source>
</evidence>
<dbReference type="HAMAP" id="MF_01635">
    <property type="entry name" value="UbiA"/>
    <property type="match status" value="1"/>
</dbReference>
<keyword evidence="7 11" id="KW-0831">Ubiquinone biosynthesis</keyword>
<sequence length="280" mass="31837">MNISAYLRLMRFHKPVGIFLLWFPIAWALWLANQGLPSSTVLVYFILGTILMRAAGCVVNDIADRNIDKHVKRTQLRPLTNHEISLSEALIVLILLLLAAFVIVIQLPRACFYYALLALVVTIVYPFCKRFIEVPQLVLGVAFSIGIPMAYNASIKVPNVEMAMLLLINFAWIISYDTMYAMVDREDDLRIGVKSTAILFAQYDRLIIMLLQLFFHALWLGLALVSHFSLLFYGFWLVAALVLMHQQRLVNSRGVEACFKAFSTNVWYGAIMWGALMVAR</sequence>
<name>A0A0W0WZY3_9GAMM</name>
<dbReference type="GO" id="GO:0005886">
    <property type="term" value="C:plasma membrane"/>
    <property type="evidence" value="ECO:0007669"/>
    <property type="project" value="UniProtKB-SubCell"/>
</dbReference>
<evidence type="ECO:0000313" key="14">
    <source>
        <dbReference type="Proteomes" id="UP000054858"/>
    </source>
</evidence>
<dbReference type="InterPro" id="IPR039653">
    <property type="entry name" value="Prenyltransferase"/>
</dbReference>
<protein>
    <recommendedName>
        <fullName evidence="11 12">4-hydroxybenzoate octaprenyltransferase</fullName>
        <ecNumber evidence="11 12">2.5.1.39</ecNumber>
    </recommendedName>
    <alternativeName>
        <fullName evidence="11">4-HB polyprenyltransferase</fullName>
    </alternativeName>
</protein>
<comment type="catalytic activity">
    <reaction evidence="11">
        <text>all-trans-octaprenyl diphosphate + 4-hydroxybenzoate = 4-hydroxy-3-(all-trans-octaprenyl)benzoate + diphosphate</text>
        <dbReference type="Rhea" id="RHEA:27782"/>
        <dbReference type="ChEBI" id="CHEBI:1617"/>
        <dbReference type="ChEBI" id="CHEBI:17879"/>
        <dbReference type="ChEBI" id="CHEBI:33019"/>
        <dbReference type="ChEBI" id="CHEBI:57711"/>
        <dbReference type="EC" id="2.5.1.39"/>
    </reaction>
</comment>
<dbReference type="EC" id="2.5.1.39" evidence="11 12"/>